<dbReference type="PANTHER" id="PTHR21060:SF21">
    <property type="entry name" value="ACETATE KINASE"/>
    <property type="match status" value="1"/>
</dbReference>
<comment type="catalytic activity">
    <reaction evidence="9">
        <text>acetate + ATP = acetyl phosphate + ADP</text>
        <dbReference type="Rhea" id="RHEA:11352"/>
        <dbReference type="ChEBI" id="CHEBI:22191"/>
        <dbReference type="ChEBI" id="CHEBI:30089"/>
        <dbReference type="ChEBI" id="CHEBI:30616"/>
        <dbReference type="ChEBI" id="CHEBI:456216"/>
        <dbReference type="EC" id="2.7.2.1"/>
    </reaction>
</comment>
<dbReference type="EMBL" id="RSED01000003">
    <property type="protein sequence ID" value="RRS05411.1"/>
    <property type="molecule type" value="Genomic_DNA"/>
</dbReference>
<dbReference type="GO" id="GO:0006083">
    <property type="term" value="P:acetate metabolic process"/>
    <property type="evidence" value="ECO:0007669"/>
    <property type="project" value="TreeGrafter"/>
</dbReference>
<dbReference type="Gene3D" id="3.30.420.40">
    <property type="match status" value="2"/>
</dbReference>
<evidence type="ECO:0000256" key="10">
    <source>
        <dbReference type="RuleBase" id="RU003835"/>
    </source>
</evidence>
<keyword evidence="12" id="KW-1185">Reference proteome</keyword>
<evidence type="ECO:0000313" key="11">
    <source>
        <dbReference type="EMBL" id="RRS05411.1"/>
    </source>
</evidence>
<dbReference type="UniPathway" id="UPA00340">
    <property type="reaction ID" value="UER00458"/>
</dbReference>
<dbReference type="Proteomes" id="UP000269265">
    <property type="component" value="Unassembled WGS sequence"/>
</dbReference>
<dbReference type="GO" id="GO:0005524">
    <property type="term" value="F:ATP binding"/>
    <property type="evidence" value="ECO:0007669"/>
    <property type="project" value="UniProtKB-KW"/>
</dbReference>
<dbReference type="InterPro" id="IPR004372">
    <property type="entry name" value="Ac/propionate_kinase"/>
</dbReference>
<evidence type="ECO:0000256" key="6">
    <source>
        <dbReference type="ARBA" id="ARBA00022777"/>
    </source>
</evidence>
<evidence type="ECO:0000256" key="4">
    <source>
        <dbReference type="ARBA" id="ARBA00022723"/>
    </source>
</evidence>
<evidence type="ECO:0000256" key="3">
    <source>
        <dbReference type="ARBA" id="ARBA00022679"/>
    </source>
</evidence>
<evidence type="ECO:0000256" key="9">
    <source>
        <dbReference type="HAMAP-Rule" id="MF_00020"/>
    </source>
</evidence>
<comment type="similarity">
    <text evidence="1 9 10">Belongs to the acetokinase family.</text>
</comment>
<proteinExistence type="inferred from homology"/>
<name>A0A3R8TDV5_9BURK</name>
<reference evidence="11 12" key="1">
    <citation type="submission" date="2018-12" db="EMBL/GenBank/DDBJ databases">
        <title>The whole draft genome of Aquabacterium sp. SJQ9.</title>
        <authorList>
            <person name="Sun L."/>
            <person name="Gao X."/>
            <person name="Chen W."/>
            <person name="Huang K."/>
        </authorList>
    </citation>
    <scope>NUCLEOTIDE SEQUENCE [LARGE SCALE GENOMIC DNA]</scope>
    <source>
        <strain evidence="11 12">SJQ9</strain>
    </source>
</reference>
<dbReference type="PROSITE" id="PS01075">
    <property type="entry name" value="ACETATE_KINASE_1"/>
    <property type="match status" value="1"/>
</dbReference>
<feature type="binding site" evidence="9">
    <location>
        <begin position="291"/>
        <end position="293"/>
    </location>
    <ligand>
        <name>ATP</name>
        <dbReference type="ChEBI" id="CHEBI:30616"/>
    </ligand>
</feature>
<evidence type="ECO:0000256" key="5">
    <source>
        <dbReference type="ARBA" id="ARBA00022741"/>
    </source>
</evidence>
<dbReference type="GO" id="GO:0005829">
    <property type="term" value="C:cytosol"/>
    <property type="evidence" value="ECO:0007669"/>
    <property type="project" value="TreeGrafter"/>
</dbReference>
<feature type="active site" description="Proton donor/acceptor" evidence="9">
    <location>
        <position position="158"/>
    </location>
</feature>
<comment type="function">
    <text evidence="9">Catalyzes the formation of acetyl phosphate from acetate and ATP. Can also catalyze the reverse reaction.</text>
</comment>
<keyword evidence="3 9" id="KW-0808">Transferase</keyword>
<dbReference type="HAMAP" id="MF_00020">
    <property type="entry name" value="Acetate_kinase"/>
    <property type="match status" value="1"/>
</dbReference>
<dbReference type="PRINTS" id="PR00471">
    <property type="entry name" value="ACETATEKNASE"/>
</dbReference>
<dbReference type="GO" id="GO:0008776">
    <property type="term" value="F:acetate kinase activity"/>
    <property type="evidence" value="ECO:0007669"/>
    <property type="project" value="UniProtKB-UniRule"/>
</dbReference>
<comment type="subcellular location">
    <subcellularLocation>
        <location evidence="9">Cytoplasm</location>
    </subcellularLocation>
</comment>
<protein>
    <recommendedName>
        <fullName evidence="9">Acetate kinase</fullName>
        <ecNumber evidence="9">2.7.2.1</ecNumber>
    </recommendedName>
    <alternativeName>
        <fullName evidence="9">Acetokinase</fullName>
    </alternativeName>
</protein>
<evidence type="ECO:0000256" key="8">
    <source>
        <dbReference type="ARBA" id="ARBA00022842"/>
    </source>
</evidence>
<feature type="site" description="Transition state stabilizer" evidence="9">
    <location>
        <position position="189"/>
    </location>
</feature>
<evidence type="ECO:0000256" key="2">
    <source>
        <dbReference type="ARBA" id="ARBA00022490"/>
    </source>
</evidence>
<dbReference type="PIRSF" id="PIRSF000722">
    <property type="entry name" value="Acetate_prop_kin"/>
    <property type="match status" value="1"/>
</dbReference>
<dbReference type="GO" id="GO:0006085">
    <property type="term" value="P:acetyl-CoA biosynthetic process"/>
    <property type="evidence" value="ECO:0007669"/>
    <property type="project" value="UniProtKB-UniRule"/>
</dbReference>
<keyword evidence="7 9" id="KW-0067">ATP-binding</keyword>
<dbReference type="RefSeq" id="WP_125241980.1">
    <property type="nucleotide sequence ID" value="NZ_RSED01000003.1"/>
</dbReference>
<dbReference type="AlphaFoldDB" id="A0A3R8TDV5"/>
<dbReference type="InterPro" id="IPR000890">
    <property type="entry name" value="Aliphatic_acid_kin_short-chain"/>
</dbReference>
<dbReference type="InterPro" id="IPR023865">
    <property type="entry name" value="Aliphatic_acid_kinase_CS"/>
</dbReference>
<accession>A0A3R8TDV5</accession>
<dbReference type="GO" id="GO:0000287">
    <property type="term" value="F:magnesium ion binding"/>
    <property type="evidence" value="ECO:0007669"/>
    <property type="project" value="UniProtKB-UniRule"/>
</dbReference>
<comment type="cofactor">
    <cofactor evidence="9">
        <name>Mg(2+)</name>
        <dbReference type="ChEBI" id="CHEBI:18420"/>
    </cofactor>
    <cofactor evidence="9">
        <name>Mn(2+)</name>
        <dbReference type="ChEBI" id="CHEBI:29035"/>
    </cofactor>
    <text evidence="9">Mg(2+). Can also accept Mn(2+).</text>
</comment>
<feature type="binding site" evidence="9">
    <location>
        <position position="101"/>
    </location>
    <ligand>
        <name>substrate</name>
    </ligand>
</feature>
<keyword evidence="4 9" id="KW-0479">Metal-binding</keyword>
<keyword evidence="6 9" id="KW-0418">Kinase</keyword>
<feature type="binding site" evidence="9">
    <location>
        <position position="390"/>
    </location>
    <ligand>
        <name>Mg(2+)</name>
        <dbReference type="ChEBI" id="CHEBI:18420"/>
    </ligand>
</feature>
<organism evidence="11 12">
    <name type="scientific">Aquabacterium soli</name>
    <dbReference type="NCBI Taxonomy" id="2493092"/>
    <lineage>
        <taxon>Bacteria</taxon>
        <taxon>Pseudomonadati</taxon>
        <taxon>Pseudomonadota</taxon>
        <taxon>Betaproteobacteria</taxon>
        <taxon>Burkholderiales</taxon>
        <taxon>Aquabacterium</taxon>
    </lineage>
</organism>
<comment type="caution">
    <text evidence="11">The sequence shown here is derived from an EMBL/GenBank/DDBJ whole genome shotgun (WGS) entry which is preliminary data.</text>
</comment>
<dbReference type="SUPFAM" id="SSF53067">
    <property type="entry name" value="Actin-like ATPase domain"/>
    <property type="match status" value="2"/>
</dbReference>
<dbReference type="NCBIfam" id="TIGR00016">
    <property type="entry name" value="ackA"/>
    <property type="match status" value="1"/>
</dbReference>
<dbReference type="Pfam" id="PF00871">
    <property type="entry name" value="Acetate_kinase"/>
    <property type="match status" value="1"/>
</dbReference>
<evidence type="ECO:0000313" key="12">
    <source>
        <dbReference type="Proteomes" id="UP000269265"/>
    </source>
</evidence>
<evidence type="ECO:0000256" key="7">
    <source>
        <dbReference type="ARBA" id="ARBA00022840"/>
    </source>
</evidence>
<feature type="binding site" evidence="9">
    <location>
        <position position="16"/>
    </location>
    <ligand>
        <name>Mg(2+)</name>
        <dbReference type="ChEBI" id="CHEBI:18420"/>
    </ligand>
</feature>
<dbReference type="PANTHER" id="PTHR21060">
    <property type="entry name" value="ACETATE KINASE"/>
    <property type="match status" value="1"/>
</dbReference>
<gene>
    <name evidence="9" type="primary">ackA</name>
    <name evidence="11" type="ORF">EIP75_04155</name>
</gene>
<evidence type="ECO:0000256" key="1">
    <source>
        <dbReference type="ARBA" id="ARBA00008748"/>
    </source>
</evidence>
<dbReference type="EC" id="2.7.2.1" evidence="9"/>
<comment type="pathway">
    <text evidence="9">Metabolic intermediate biosynthesis; acetyl-CoA biosynthesis; acetyl-CoA from acetate: step 1/2.</text>
</comment>
<feature type="binding site" evidence="9">
    <location>
        <begin position="337"/>
        <end position="341"/>
    </location>
    <ligand>
        <name>ATP</name>
        <dbReference type="ChEBI" id="CHEBI:30616"/>
    </ligand>
</feature>
<sequence length="406" mass="43426">MSGSIHARQGLLLVLNAGSSSIKFSVFEVEPGGAPQERFGGQVEGIGGAARFTVKSSDGEPVGEHAWPEGVTVDHEQALHQIDDWLNAHLQGRAFLACSHRVVHGGLKHAAPVLIDDAVLTELEALCPLAPLHQPHNLAPIRAMRARLPNLPQIACFDTAFHRGQSEVVQQFALPRAITEAGVRRYGFHGLSYEYIASVLPQVHPRLANARVIVAHLGNGASLCAMQGGRSLASTMGFSALDGLAMGTRCGALDPGVVFHLLREMRLSPEQVEHMLYHDSGLLGMSGVSNDMRALRARATEPQVRQALDIYVHRIVREIGSMAAVLGGLDALIFTAGIGEHGVDTRAEVLQGCRWLGLELDAERNAASAACITRGDPAETPSAWVVPTDEEGMLARHALDVLARTA</sequence>
<dbReference type="OrthoDB" id="9802453at2"/>
<keyword evidence="2 9" id="KW-0963">Cytoplasm</keyword>
<feature type="binding site" evidence="9">
    <location>
        <position position="23"/>
    </location>
    <ligand>
        <name>ATP</name>
        <dbReference type="ChEBI" id="CHEBI:30616"/>
    </ligand>
</feature>
<keyword evidence="5 9" id="KW-0547">Nucleotide-binding</keyword>
<dbReference type="InterPro" id="IPR043129">
    <property type="entry name" value="ATPase_NBD"/>
</dbReference>
<dbReference type="PROSITE" id="PS01076">
    <property type="entry name" value="ACETATE_KINASE_2"/>
    <property type="match status" value="1"/>
</dbReference>
<comment type="subunit">
    <text evidence="9">Homodimer.</text>
</comment>
<feature type="binding site" evidence="9">
    <location>
        <begin position="216"/>
        <end position="220"/>
    </location>
    <ligand>
        <name>ATP</name>
        <dbReference type="ChEBI" id="CHEBI:30616"/>
    </ligand>
</feature>
<feature type="site" description="Transition state stabilizer" evidence="9">
    <location>
        <position position="249"/>
    </location>
</feature>
<keyword evidence="8 9" id="KW-0460">Magnesium</keyword>